<name>A0ABT1ULG7_9GAMM</name>
<reference evidence="1 2" key="1">
    <citation type="submission" date="2022-07" db="EMBL/GenBank/DDBJ databases">
        <title>Methylomonas rivi sp. nov., Methylomonas rosea sp. nov., Methylomonas aureus sp. nov. and Methylomonas subterranea sp. nov., four novel methanotrophs isolated from a freshwater creek and the deep terrestrial subsurface.</title>
        <authorList>
            <person name="Abin C."/>
            <person name="Sankaranarayanan K."/>
            <person name="Garner C."/>
            <person name="Sindelar R."/>
            <person name="Kotary K."/>
            <person name="Garner R."/>
            <person name="Barclay S."/>
            <person name="Lawson P."/>
            <person name="Krumholz L."/>
        </authorList>
    </citation>
    <scope>NUCLEOTIDE SEQUENCE [LARGE SCALE GENOMIC DNA]</scope>
    <source>
        <strain evidence="1 2">SURF-1</strain>
    </source>
</reference>
<dbReference type="RefSeq" id="WP_256612305.1">
    <property type="nucleotide sequence ID" value="NZ_JANIBM010000035.1"/>
</dbReference>
<evidence type="ECO:0000313" key="2">
    <source>
        <dbReference type="Proteomes" id="UP001524569"/>
    </source>
</evidence>
<accession>A0ABT1ULG7</accession>
<dbReference type="Proteomes" id="UP001524569">
    <property type="component" value="Unassembled WGS sequence"/>
</dbReference>
<evidence type="ECO:0000313" key="1">
    <source>
        <dbReference type="EMBL" id="MCQ8183083.1"/>
    </source>
</evidence>
<dbReference type="InterPro" id="IPR021352">
    <property type="entry name" value="DUF2971"/>
</dbReference>
<sequence length="257" mass="29633">MLLFKYRSLDKASAEFTLKILSAQEAYFSKPDSFNDPFEFRPRLSLEASKEEFASYLDGLYKRKCPWLNRQQRKENVAAVLKDKSRNNQSDEAAKVLSAAMGDISRLCGVYCLSEDPANILMWSHYADCHRGICLGFNGAETNPFFGRAQRVSYREHYPVANLIKDHPGSYQDKVILTKASFWAYEREWRIIEHERGSGIYRFDKSDLKQVIFGVKTSRDDIEAVLNVLKDNHLSPQVLRACLHEERYAIVLAPYEA</sequence>
<protein>
    <submittedName>
        <fullName evidence="1">DUF2971 domain-containing protein</fullName>
    </submittedName>
</protein>
<proteinExistence type="predicted"/>
<organism evidence="1 2">
    <name type="scientific">Methylomonas aurea</name>
    <dbReference type="NCBI Taxonomy" id="2952224"/>
    <lineage>
        <taxon>Bacteria</taxon>
        <taxon>Pseudomonadati</taxon>
        <taxon>Pseudomonadota</taxon>
        <taxon>Gammaproteobacteria</taxon>
        <taxon>Methylococcales</taxon>
        <taxon>Methylococcaceae</taxon>
        <taxon>Methylomonas</taxon>
    </lineage>
</organism>
<keyword evidence="2" id="KW-1185">Reference proteome</keyword>
<comment type="caution">
    <text evidence="1">The sequence shown here is derived from an EMBL/GenBank/DDBJ whole genome shotgun (WGS) entry which is preliminary data.</text>
</comment>
<dbReference type="EMBL" id="JANIBM010000035">
    <property type="protein sequence ID" value="MCQ8183083.1"/>
    <property type="molecule type" value="Genomic_DNA"/>
</dbReference>
<gene>
    <name evidence="1" type="ORF">NP603_18350</name>
</gene>
<dbReference type="Pfam" id="PF11185">
    <property type="entry name" value="DUF2971"/>
    <property type="match status" value="1"/>
</dbReference>